<feature type="transmembrane region" description="Helical" evidence="1">
    <location>
        <begin position="27"/>
        <end position="45"/>
    </location>
</feature>
<evidence type="ECO:0000313" key="2">
    <source>
        <dbReference type="EMBL" id="MBB4948270.1"/>
    </source>
</evidence>
<keyword evidence="1" id="KW-0472">Membrane</keyword>
<keyword evidence="1" id="KW-1133">Transmembrane helix</keyword>
<evidence type="ECO:0008006" key="4">
    <source>
        <dbReference type="Google" id="ProtNLM"/>
    </source>
</evidence>
<dbReference type="RefSeq" id="WP_184917547.1">
    <property type="nucleotide sequence ID" value="NZ_JACHJR010000001.1"/>
</dbReference>
<evidence type="ECO:0000313" key="3">
    <source>
        <dbReference type="Proteomes" id="UP000573327"/>
    </source>
</evidence>
<dbReference type="EMBL" id="JACHJR010000001">
    <property type="protein sequence ID" value="MBB4948270.1"/>
    <property type="molecule type" value="Genomic_DNA"/>
</dbReference>
<protein>
    <recommendedName>
        <fullName evidence="4">DUF1453 domain-containing protein</fullName>
    </recommendedName>
</protein>
<accession>A0A7W7WIV2</accession>
<keyword evidence="3" id="KW-1185">Reference proteome</keyword>
<comment type="caution">
    <text evidence="2">The sequence shown here is derived from an EMBL/GenBank/DDBJ whole genome shotgun (WGS) entry which is preliminary data.</text>
</comment>
<gene>
    <name evidence="2" type="ORF">F4556_003805</name>
</gene>
<feature type="transmembrane region" description="Helical" evidence="1">
    <location>
        <begin position="57"/>
        <end position="78"/>
    </location>
</feature>
<dbReference type="AlphaFoldDB" id="A0A7W7WIV2"/>
<sequence length="164" mass="17168">MTATDYVISAALVLLVIPQIRGTRLTVLNLLIPLALVAAAAAYYLKGIPTQGNDVQLDLVTVAAGAVIGVGCALSTRLQRGSTGEVIAKAGVLAAALWIVGMLVRAVFVYAVYHGYGAEIADFSREQQITGAEAWTAALVLMALAQVVARLLVLRLRARQVVAV</sequence>
<feature type="transmembrane region" description="Helical" evidence="1">
    <location>
        <begin position="90"/>
        <end position="114"/>
    </location>
</feature>
<organism evidence="2 3">
    <name type="scientific">Kitasatospora gansuensis</name>
    <dbReference type="NCBI Taxonomy" id="258050"/>
    <lineage>
        <taxon>Bacteria</taxon>
        <taxon>Bacillati</taxon>
        <taxon>Actinomycetota</taxon>
        <taxon>Actinomycetes</taxon>
        <taxon>Kitasatosporales</taxon>
        <taxon>Streptomycetaceae</taxon>
        <taxon>Kitasatospora</taxon>
    </lineage>
</organism>
<name>A0A7W7WIV2_9ACTN</name>
<reference evidence="2 3" key="1">
    <citation type="submission" date="2020-08" db="EMBL/GenBank/DDBJ databases">
        <title>Sequencing the genomes of 1000 actinobacteria strains.</title>
        <authorList>
            <person name="Klenk H.-P."/>
        </authorList>
    </citation>
    <scope>NUCLEOTIDE SEQUENCE [LARGE SCALE GENOMIC DNA]</scope>
    <source>
        <strain evidence="2 3">DSM 44786</strain>
    </source>
</reference>
<dbReference type="Proteomes" id="UP000573327">
    <property type="component" value="Unassembled WGS sequence"/>
</dbReference>
<feature type="transmembrane region" description="Helical" evidence="1">
    <location>
        <begin position="134"/>
        <end position="153"/>
    </location>
</feature>
<evidence type="ECO:0000256" key="1">
    <source>
        <dbReference type="SAM" id="Phobius"/>
    </source>
</evidence>
<proteinExistence type="predicted"/>
<keyword evidence="1" id="KW-0812">Transmembrane</keyword>